<protein>
    <recommendedName>
        <fullName evidence="5">phosphoenolpyruvate--protein phosphotransferase</fullName>
        <ecNumber evidence="5">2.7.3.9</ecNumber>
    </recommendedName>
</protein>
<evidence type="ECO:0000256" key="7">
    <source>
        <dbReference type="ARBA" id="ARBA00022490"/>
    </source>
</evidence>
<dbReference type="Pfam" id="PF00381">
    <property type="entry name" value="PTS-HPr"/>
    <property type="match status" value="1"/>
</dbReference>
<keyword evidence="13 17" id="KW-0418">Kinase</keyword>
<dbReference type="CDD" id="cd00367">
    <property type="entry name" value="PTS-HPr_like"/>
    <property type="match status" value="1"/>
</dbReference>
<dbReference type="Gene3D" id="3.40.930.10">
    <property type="entry name" value="Mannitol-specific EII, Chain A"/>
    <property type="match status" value="1"/>
</dbReference>
<dbReference type="InterPro" id="IPR015813">
    <property type="entry name" value="Pyrv/PenolPyrv_kinase-like_dom"/>
</dbReference>
<evidence type="ECO:0000259" key="16">
    <source>
        <dbReference type="PROSITE" id="PS51350"/>
    </source>
</evidence>
<dbReference type="PRINTS" id="PR00107">
    <property type="entry name" value="PHOSPHOCPHPR"/>
</dbReference>
<dbReference type="InterPro" id="IPR023151">
    <property type="entry name" value="PEP_util_CS"/>
</dbReference>
<dbReference type="RefSeq" id="WP_169749027.1">
    <property type="nucleotide sequence ID" value="NZ_CP007142.1"/>
</dbReference>
<dbReference type="PATRIC" id="fig|1445510.3.peg.5555"/>
<dbReference type="SUPFAM" id="SSF55594">
    <property type="entry name" value="HPr-like"/>
    <property type="match status" value="1"/>
</dbReference>
<proteinExistence type="inferred from homology"/>
<keyword evidence="12" id="KW-0479">Metal-binding</keyword>
<dbReference type="STRING" id="1445510.YC6258_05589"/>
<dbReference type="Pfam" id="PF00391">
    <property type="entry name" value="PEP-utilizers"/>
    <property type="match status" value="1"/>
</dbReference>
<dbReference type="InterPro" id="IPR036637">
    <property type="entry name" value="Phosphohistidine_dom_sf"/>
</dbReference>
<dbReference type="AlphaFoldDB" id="A0A0C5VSF2"/>
<dbReference type="SUPFAM" id="SSF51621">
    <property type="entry name" value="Phosphoenolpyruvate/pyruvate domain"/>
    <property type="match status" value="1"/>
</dbReference>
<dbReference type="Gene3D" id="3.20.20.60">
    <property type="entry name" value="Phosphoenolpyruvate-binding domains"/>
    <property type="match status" value="1"/>
</dbReference>
<dbReference type="EMBL" id="CP007142">
    <property type="protein sequence ID" value="AJQ97617.1"/>
    <property type="molecule type" value="Genomic_DNA"/>
</dbReference>
<evidence type="ECO:0000256" key="12">
    <source>
        <dbReference type="ARBA" id="ARBA00022723"/>
    </source>
</evidence>
<dbReference type="Gene3D" id="3.50.30.10">
    <property type="entry name" value="Phosphohistidine domain"/>
    <property type="match status" value="1"/>
</dbReference>
<dbReference type="InterPro" id="IPR008279">
    <property type="entry name" value="PEP-util_enz_mobile_dom"/>
</dbReference>
<feature type="domain" description="HPr" evidence="16">
    <location>
        <begin position="155"/>
        <end position="243"/>
    </location>
</feature>
<feature type="domain" description="PTS EIIA type-2" evidence="15">
    <location>
        <begin position="1"/>
        <end position="142"/>
    </location>
</feature>
<keyword evidence="9" id="KW-0762">Sugar transport</keyword>
<dbReference type="GO" id="GO:0009401">
    <property type="term" value="P:phosphoenolpyruvate-dependent sugar phosphotransferase system"/>
    <property type="evidence" value="ECO:0007669"/>
    <property type="project" value="UniProtKB-KW"/>
</dbReference>
<comment type="similarity">
    <text evidence="4">Belongs to the PEP-utilizing enzyme family.</text>
</comment>
<gene>
    <name evidence="17" type="ORF">YC6258_05589</name>
</gene>
<evidence type="ECO:0000256" key="6">
    <source>
        <dbReference type="ARBA" id="ARBA00022448"/>
    </source>
</evidence>
<dbReference type="InterPro" id="IPR000121">
    <property type="entry name" value="PEP_util_C"/>
</dbReference>
<dbReference type="Pfam" id="PF05524">
    <property type="entry name" value="PEP-utilisers_N"/>
    <property type="match status" value="1"/>
</dbReference>
<dbReference type="PANTHER" id="PTHR46244">
    <property type="entry name" value="PHOSPHOENOLPYRUVATE-PROTEIN PHOSPHOTRANSFERASE"/>
    <property type="match status" value="1"/>
</dbReference>
<comment type="catalytic activity">
    <reaction evidence="1">
        <text>L-histidyl-[protein] + phosphoenolpyruvate = N(pros)-phospho-L-histidyl-[protein] + pyruvate</text>
        <dbReference type="Rhea" id="RHEA:23880"/>
        <dbReference type="Rhea" id="RHEA-COMP:9745"/>
        <dbReference type="Rhea" id="RHEA-COMP:9746"/>
        <dbReference type="ChEBI" id="CHEBI:15361"/>
        <dbReference type="ChEBI" id="CHEBI:29979"/>
        <dbReference type="ChEBI" id="CHEBI:58702"/>
        <dbReference type="ChEBI" id="CHEBI:64837"/>
        <dbReference type="EC" id="2.7.3.9"/>
    </reaction>
</comment>
<keyword evidence="14" id="KW-0460">Magnesium</keyword>
<evidence type="ECO:0000256" key="13">
    <source>
        <dbReference type="ARBA" id="ARBA00022777"/>
    </source>
</evidence>
<dbReference type="InterPro" id="IPR006318">
    <property type="entry name" value="PTS_EI-like"/>
</dbReference>
<dbReference type="Proteomes" id="UP000032266">
    <property type="component" value="Chromosome"/>
</dbReference>
<dbReference type="InterPro" id="IPR000032">
    <property type="entry name" value="HPr-like"/>
</dbReference>
<dbReference type="PROSITE" id="PS51094">
    <property type="entry name" value="PTS_EIIA_TYPE_2"/>
    <property type="match status" value="1"/>
</dbReference>
<dbReference type="Pfam" id="PF00359">
    <property type="entry name" value="PTS_EIIA_2"/>
    <property type="match status" value="1"/>
</dbReference>
<evidence type="ECO:0000256" key="8">
    <source>
        <dbReference type="ARBA" id="ARBA00022553"/>
    </source>
</evidence>
<dbReference type="NCBIfam" id="TIGR01417">
    <property type="entry name" value="PTS_I_fam"/>
    <property type="match status" value="1"/>
</dbReference>
<dbReference type="NCBIfam" id="TIGR01003">
    <property type="entry name" value="PTS_HPr_family"/>
    <property type="match status" value="1"/>
</dbReference>
<evidence type="ECO:0000313" key="17">
    <source>
        <dbReference type="EMBL" id="AJQ97617.1"/>
    </source>
</evidence>
<evidence type="ECO:0000256" key="14">
    <source>
        <dbReference type="ARBA" id="ARBA00022842"/>
    </source>
</evidence>
<dbReference type="Pfam" id="PF02896">
    <property type="entry name" value="PEP-utilizers_C"/>
    <property type="match status" value="1"/>
</dbReference>
<dbReference type="PANTHER" id="PTHR46244:SF6">
    <property type="entry name" value="PHOSPHOENOLPYRUVATE-PROTEIN PHOSPHOTRANSFERASE"/>
    <property type="match status" value="1"/>
</dbReference>
<dbReference type="InterPro" id="IPR008731">
    <property type="entry name" value="PTS_EIN"/>
</dbReference>
<dbReference type="HOGENOM" id="CLU_007308_2_0_6"/>
<dbReference type="PRINTS" id="PR01736">
    <property type="entry name" value="PHPHTRNFRASE"/>
</dbReference>
<keyword evidence="18" id="KW-1185">Reference proteome</keyword>
<comment type="cofactor">
    <cofactor evidence="2">
        <name>Mg(2+)</name>
        <dbReference type="ChEBI" id="CHEBI:18420"/>
    </cofactor>
</comment>
<dbReference type="Gene3D" id="3.30.1340.10">
    <property type="entry name" value="HPr-like"/>
    <property type="match status" value="1"/>
</dbReference>
<keyword evidence="6" id="KW-0813">Transport</keyword>
<evidence type="ECO:0000256" key="1">
    <source>
        <dbReference type="ARBA" id="ARBA00000683"/>
    </source>
</evidence>
<evidence type="ECO:0000256" key="5">
    <source>
        <dbReference type="ARBA" id="ARBA00012232"/>
    </source>
</evidence>
<dbReference type="GO" id="GO:0008965">
    <property type="term" value="F:phosphoenolpyruvate-protein phosphotransferase activity"/>
    <property type="evidence" value="ECO:0007669"/>
    <property type="project" value="UniProtKB-EC"/>
</dbReference>
<dbReference type="SUPFAM" id="SSF47831">
    <property type="entry name" value="Enzyme I of the PEP:sugar phosphotransferase system HPr-binding (sub)domain"/>
    <property type="match status" value="1"/>
</dbReference>
<accession>A0A0C5VSF2</accession>
<dbReference type="InterPro" id="IPR036618">
    <property type="entry name" value="PtsI_HPr-bd_sf"/>
</dbReference>
<sequence>MTLSLDDILIRQSVASKDEALNLLAEQMLKSGYVAADYSDALKAREAQVSTYLLNGVAIPHGNAEAKNLVLKTGIVVAQFPQGVVWNDRGEMVHLAVGIAANSDEHLQVLSKLTNVVMDETLARRLGSTASAIEIAEALGQEVTRETTSMAEDFPVHRQVRIIDKAGMHARPATLLAEQAAGYSDTDIRIRFGNKAVNAKSMASILTLGASFEDELIISAQGPQAEAAVSYLADMLAQGLDNEAEAGGHASYNPLQGLKSIENPLGRLIVKGAAASPGIASAGIYVFKEEELQLQKTATDPEEELRALDAALLRAFDQLTELYQQMQQSAPADAAIFKAQQQLLRDDSIVATAKDIIREGHKAAWSWDRALKDQIAALEALEDERIKARAADMYDVAQRVARILENKGDGFQFPHDRDFILVASELTPSQTAYLDQVPIKAICTELGGPNSHMAILARALGIPAIVGAGTGLLERLSDDQAAVLDAQAATLIVEPDEQTRLQADQLIKAWKDIQDVENSQKFEAAVTTDGVGIEVVCNIAKPQDAQSVLENGGEGVGLLRTEFMFEASAVEPTVDEQYESLKQIVSVLGSRQLIVRTADIGGDKPVSWLHMPHEDNPFLGVRGIRLSLRNEAMFRNQLKAIYQTAIWQHEQQVSSGIHIMFPMIAKLSEWQVARDIAEQVRRELNAPVLPLGIMIEVPSAALLADHLAKEVDFFSIGSNDLTQYTLAMDRLHPQLAAEADSYSPALLKLIDMTVKAAKAHGKWVGVCGNMAADPDMASILVGLGVSELSVSPANVPAVKLLIRSVAHAKLQEKAAKALQLGHSREIRKLYEDRSDLL</sequence>
<evidence type="ECO:0000256" key="10">
    <source>
        <dbReference type="ARBA" id="ARBA00022679"/>
    </source>
</evidence>
<name>A0A0C5VSF2_9GAMM</name>
<dbReference type="InterPro" id="IPR040442">
    <property type="entry name" value="Pyrv_kinase-like_dom_sf"/>
</dbReference>
<dbReference type="PROSITE" id="PS00742">
    <property type="entry name" value="PEP_ENZYMES_2"/>
    <property type="match status" value="1"/>
</dbReference>
<evidence type="ECO:0000256" key="9">
    <source>
        <dbReference type="ARBA" id="ARBA00022597"/>
    </source>
</evidence>
<dbReference type="InterPro" id="IPR050499">
    <property type="entry name" value="PEP-utilizing_PTS_enzyme"/>
</dbReference>
<dbReference type="InterPro" id="IPR001020">
    <property type="entry name" value="PTS_HPr_His_P_site"/>
</dbReference>
<keyword evidence="7" id="KW-0963">Cytoplasm</keyword>
<dbReference type="Gene3D" id="1.10.274.10">
    <property type="entry name" value="PtsI, HPr-binding domain"/>
    <property type="match status" value="1"/>
</dbReference>
<evidence type="ECO:0000313" key="18">
    <source>
        <dbReference type="Proteomes" id="UP000032266"/>
    </source>
</evidence>
<keyword evidence="10 17" id="KW-0808">Transferase</keyword>
<organism evidence="17 18">
    <name type="scientific">Gynuella sunshinyii YC6258</name>
    <dbReference type="NCBI Taxonomy" id="1445510"/>
    <lineage>
        <taxon>Bacteria</taxon>
        <taxon>Pseudomonadati</taxon>
        <taxon>Pseudomonadota</taxon>
        <taxon>Gammaproteobacteria</taxon>
        <taxon>Oceanospirillales</taxon>
        <taxon>Saccharospirillaceae</taxon>
        <taxon>Gynuella</taxon>
    </lineage>
</organism>
<dbReference type="InterPro" id="IPR002178">
    <property type="entry name" value="PTS_EIIA_type-2_dom"/>
</dbReference>
<reference evidence="17 18" key="1">
    <citation type="submission" date="2014-01" db="EMBL/GenBank/DDBJ databases">
        <title>Full genme sequencing of cellulolytic bacterium Gynuella sunshinyii YC6258T gen. nov., sp. nov.</title>
        <authorList>
            <person name="Khan H."/>
            <person name="Chung E.J."/>
            <person name="Chung Y.R."/>
        </authorList>
    </citation>
    <scope>NUCLEOTIDE SEQUENCE [LARGE SCALE GENOMIC DNA]</scope>
    <source>
        <strain evidence="17 18">YC6258</strain>
    </source>
</reference>
<evidence type="ECO:0000256" key="2">
    <source>
        <dbReference type="ARBA" id="ARBA00001946"/>
    </source>
</evidence>
<evidence type="ECO:0000256" key="4">
    <source>
        <dbReference type="ARBA" id="ARBA00007837"/>
    </source>
</evidence>
<keyword evidence="11" id="KW-0598">Phosphotransferase system</keyword>
<dbReference type="PROSITE" id="PS51350">
    <property type="entry name" value="PTS_HPR_DOM"/>
    <property type="match status" value="1"/>
</dbReference>
<dbReference type="GO" id="GO:0046872">
    <property type="term" value="F:metal ion binding"/>
    <property type="evidence" value="ECO:0007669"/>
    <property type="project" value="UniProtKB-KW"/>
</dbReference>
<dbReference type="SUPFAM" id="SSF55804">
    <property type="entry name" value="Phoshotransferase/anion transport protein"/>
    <property type="match status" value="1"/>
</dbReference>
<comment type="subcellular location">
    <subcellularLocation>
        <location evidence="3">Cytoplasm</location>
    </subcellularLocation>
</comment>
<dbReference type="KEGG" id="gsn:YC6258_05589"/>
<keyword evidence="8" id="KW-0597">Phosphoprotein</keyword>
<keyword evidence="17" id="KW-0670">Pyruvate</keyword>
<evidence type="ECO:0000256" key="3">
    <source>
        <dbReference type="ARBA" id="ARBA00004496"/>
    </source>
</evidence>
<evidence type="ECO:0000259" key="15">
    <source>
        <dbReference type="PROSITE" id="PS51094"/>
    </source>
</evidence>
<dbReference type="EC" id="2.7.3.9" evidence="5"/>
<dbReference type="SUPFAM" id="SSF52009">
    <property type="entry name" value="Phosphohistidine domain"/>
    <property type="match status" value="1"/>
</dbReference>
<dbReference type="GO" id="GO:0016301">
    <property type="term" value="F:kinase activity"/>
    <property type="evidence" value="ECO:0007669"/>
    <property type="project" value="UniProtKB-KW"/>
</dbReference>
<dbReference type="InterPro" id="IPR035895">
    <property type="entry name" value="HPr-like_sf"/>
</dbReference>
<dbReference type="GO" id="GO:0005737">
    <property type="term" value="C:cytoplasm"/>
    <property type="evidence" value="ECO:0007669"/>
    <property type="project" value="UniProtKB-SubCell"/>
</dbReference>
<dbReference type="PROSITE" id="PS00369">
    <property type="entry name" value="PTS_HPR_HIS"/>
    <property type="match status" value="1"/>
</dbReference>
<evidence type="ECO:0000256" key="11">
    <source>
        <dbReference type="ARBA" id="ARBA00022683"/>
    </source>
</evidence>
<dbReference type="InterPro" id="IPR016152">
    <property type="entry name" value="PTrfase/Anion_transptr"/>
</dbReference>
<dbReference type="CDD" id="cd00211">
    <property type="entry name" value="PTS_IIA_fru"/>
    <property type="match status" value="1"/>
</dbReference>